<dbReference type="Pfam" id="PF08937">
    <property type="entry name" value="ThsB_TIR"/>
    <property type="match status" value="1"/>
</dbReference>
<evidence type="ECO:0000313" key="3">
    <source>
        <dbReference type="Proteomes" id="UP000515955"/>
    </source>
</evidence>
<organism evidence="2 3">
    <name type="scientific">Sphingomonas rhizophila</name>
    <dbReference type="NCBI Taxonomy" id="2071607"/>
    <lineage>
        <taxon>Bacteria</taxon>
        <taxon>Pseudomonadati</taxon>
        <taxon>Pseudomonadota</taxon>
        <taxon>Alphaproteobacteria</taxon>
        <taxon>Sphingomonadales</taxon>
        <taxon>Sphingomonadaceae</taxon>
        <taxon>Sphingomonas</taxon>
    </lineage>
</organism>
<dbReference type="SUPFAM" id="SSF52206">
    <property type="entry name" value="Hypothetical protein MTH538"/>
    <property type="match status" value="1"/>
</dbReference>
<dbReference type="Proteomes" id="UP000515955">
    <property type="component" value="Chromosome"/>
</dbReference>
<evidence type="ECO:0000259" key="1">
    <source>
        <dbReference type="Pfam" id="PF08937"/>
    </source>
</evidence>
<reference evidence="2 3" key="1">
    <citation type="submission" date="2020-08" db="EMBL/GenBank/DDBJ databases">
        <title>Genome sequence of Sphingomonas rhizophila KACC 19189T.</title>
        <authorList>
            <person name="Hyun D.-W."/>
            <person name="Bae J.-W."/>
        </authorList>
    </citation>
    <scope>NUCLEOTIDE SEQUENCE [LARGE SCALE GENOMIC DNA]</scope>
    <source>
        <strain evidence="2 3">KACC 19189</strain>
    </source>
</reference>
<keyword evidence="3" id="KW-1185">Reference proteome</keyword>
<accession>A0A7G9SAX0</accession>
<name>A0A7G9SAX0_9SPHN</name>
<dbReference type="InterPro" id="IPR036490">
    <property type="entry name" value="ThsB_TIR-like_sf"/>
</dbReference>
<feature type="domain" description="Thoeris protein ThsB TIR-like" evidence="1">
    <location>
        <begin position="9"/>
        <end position="103"/>
    </location>
</feature>
<dbReference type="Gene3D" id="3.40.50.9200">
    <property type="entry name" value="Hypothetical protein MTH538"/>
    <property type="match status" value="1"/>
</dbReference>
<protein>
    <submittedName>
        <fullName evidence="2">TIR domain-containing protein</fullName>
    </submittedName>
</protein>
<evidence type="ECO:0000313" key="2">
    <source>
        <dbReference type="EMBL" id="QNN64995.1"/>
    </source>
</evidence>
<sequence length="157" mass="17427">MADQKKNVFISHIHEDDEGLGKLKDLLAKSGMSIRDASINSSNPNNAQSEDYIKSQILAPQIDWAGTMVVYVTPDTKDSDWVDWEIRHAHQKDKRIVGVWAHGCHDCELPPALNDLADAVVGWNGTSVVDAINGDCDVWERPDGTPAEVRPIKRHCC</sequence>
<dbReference type="InterPro" id="IPR015032">
    <property type="entry name" value="ThsB__TIR-like_domain"/>
</dbReference>
<gene>
    <name evidence="2" type="ORF">H9L12_12485</name>
</gene>
<dbReference type="KEGG" id="srhi:H9L12_12485"/>
<dbReference type="EMBL" id="CP060717">
    <property type="protein sequence ID" value="QNN64995.1"/>
    <property type="molecule type" value="Genomic_DNA"/>
</dbReference>
<proteinExistence type="predicted"/>
<dbReference type="AlphaFoldDB" id="A0A7G9SAX0"/>
<dbReference type="RefSeq" id="WP_187541994.1">
    <property type="nucleotide sequence ID" value="NZ_CP060717.1"/>
</dbReference>